<feature type="region of interest" description="Disordered" evidence="3">
    <location>
        <begin position="145"/>
        <end position="165"/>
    </location>
</feature>
<dbReference type="InterPro" id="IPR046349">
    <property type="entry name" value="C1-like_sf"/>
</dbReference>
<protein>
    <recommendedName>
        <fullName evidence="4">Phorbol-ester/DAG-type domain-containing protein</fullName>
    </recommendedName>
</protein>
<dbReference type="SUPFAM" id="SSF57889">
    <property type="entry name" value="Cysteine-rich domain"/>
    <property type="match status" value="1"/>
</dbReference>
<gene>
    <name evidence="5" type="ORF">IPOD504_LOCUS11391</name>
</gene>
<dbReference type="InterPro" id="IPR002219">
    <property type="entry name" value="PKC_DAG/PE"/>
</dbReference>
<keyword evidence="1" id="KW-0479">Metal-binding</keyword>
<evidence type="ECO:0000313" key="6">
    <source>
        <dbReference type="Proteomes" id="UP000837857"/>
    </source>
</evidence>
<evidence type="ECO:0000259" key="4">
    <source>
        <dbReference type="PROSITE" id="PS50081"/>
    </source>
</evidence>
<sequence>MVNVKEISEADAREVRKRWWQSPRAKKKSKYAKPAAVAAAAPGGAREAFLQRDKLYKQRLKHIAKQRPQPYVVRGHQLQLQALTSVAHCHHCDLLIWGLAPQAYICLNCKLRVHRECGKSVEEGCVLDGEHHNNRISRFMERIHHNNQPGQDGSDKKSRKSSGTGHFLNMERSFRKVEDEPPWEQTLTPTPVTVQLAMLRSELCVKLSVTLGVKLGAVFGVGAVQVSRGAAGECTRASRDARTCRRRDVGPIAQFTRRLRVDIGKRFRLTEAVAVDVDVVA</sequence>
<dbReference type="Proteomes" id="UP000837857">
    <property type="component" value="Chromosome 28"/>
</dbReference>
<dbReference type="EMBL" id="OW152840">
    <property type="protein sequence ID" value="CAH2061713.1"/>
    <property type="molecule type" value="Genomic_DNA"/>
</dbReference>
<dbReference type="PROSITE" id="PS50081">
    <property type="entry name" value="ZF_DAG_PE_2"/>
    <property type="match status" value="1"/>
</dbReference>
<dbReference type="PROSITE" id="PS00479">
    <property type="entry name" value="ZF_DAG_PE_1"/>
    <property type="match status" value="1"/>
</dbReference>
<feature type="non-terminal residue" evidence="5">
    <location>
        <position position="1"/>
    </location>
</feature>
<accession>A0ABN8ILC0</accession>
<dbReference type="Pfam" id="PF00130">
    <property type="entry name" value="C1_1"/>
    <property type="match status" value="1"/>
</dbReference>
<evidence type="ECO:0000256" key="1">
    <source>
        <dbReference type="ARBA" id="ARBA00022723"/>
    </source>
</evidence>
<evidence type="ECO:0000313" key="5">
    <source>
        <dbReference type="EMBL" id="CAH2061713.1"/>
    </source>
</evidence>
<name>A0ABN8ILC0_9NEOP</name>
<keyword evidence="6" id="KW-1185">Reference proteome</keyword>
<keyword evidence="2" id="KW-0862">Zinc</keyword>
<dbReference type="Gene3D" id="3.30.60.20">
    <property type="match status" value="1"/>
</dbReference>
<organism evidence="5 6">
    <name type="scientific">Iphiclides podalirius</name>
    <name type="common">scarce swallowtail</name>
    <dbReference type="NCBI Taxonomy" id="110791"/>
    <lineage>
        <taxon>Eukaryota</taxon>
        <taxon>Metazoa</taxon>
        <taxon>Ecdysozoa</taxon>
        <taxon>Arthropoda</taxon>
        <taxon>Hexapoda</taxon>
        <taxon>Insecta</taxon>
        <taxon>Pterygota</taxon>
        <taxon>Neoptera</taxon>
        <taxon>Endopterygota</taxon>
        <taxon>Lepidoptera</taxon>
        <taxon>Glossata</taxon>
        <taxon>Ditrysia</taxon>
        <taxon>Papilionoidea</taxon>
        <taxon>Papilionidae</taxon>
        <taxon>Papilioninae</taxon>
        <taxon>Iphiclides</taxon>
    </lineage>
</organism>
<reference evidence="5" key="1">
    <citation type="submission" date="2022-03" db="EMBL/GenBank/DDBJ databases">
        <authorList>
            <person name="Martin H S."/>
        </authorList>
    </citation>
    <scope>NUCLEOTIDE SEQUENCE</scope>
</reference>
<evidence type="ECO:0000256" key="2">
    <source>
        <dbReference type="ARBA" id="ARBA00022833"/>
    </source>
</evidence>
<evidence type="ECO:0000256" key="3">
    <source>
        <dbReference type="SAM" id="MobiDB-lite"/>
    </source>
</evidence>
<feature type="domain" description="Phorbol-ester/DAG-type" evidence="4">
    <location>
        <begin position="75"/>
        <end position="125"/>
    </location>
</feature>
<dbReference type="SMART" id="SM00109">
    <property type="entry name" value="C1"/>
    <property type="match status" value="1"/>
</dbReference>
<proteinExistence type="predicted"/>